<evidence type="ECO:0000256" key="8">
    <source>
        <dbReference type="ARBA" id="ARBA00023211"/>
    </source>
</evidence>
<keyword evidence="12" id="KW-1185">Reference proteome</keyword>
<evidence type="ECO:0000256" key="3">
    <source>
        <dbReference type="ARBA" id="ARBA00022801"/>
    </source>
</evidence>
<keyword evidence="8 9" id="KW-0464">Manganese</keyword>
<dbReference type="PANTHER" id="PTHR37168">
    <property type="entry name" value="CRISPR-ASSOCIATED EXONUCLEASE CAS4"/>
    <property type="match status" value="1"/>
</dbReference>
<dbReference type="AlphaFoldDB" id="A0A1H0DPE7"/>
<evidence type="ECO:0000256" key="4">
    <source>
        <dbReference type="ARBA" id="ARBA00022839"/>
    </source>
</evidence>
<comment type="similarity">
    <text evidence="9">Belongs to the CRISPR-associated exonuclease Cas4 family.</text>
</comment>
<evidence type="ECO:0000256" key="6">
    <source>
        <dbReference type="ARBA" id="ARBA00023014"/>
    </source>
</evidence>
<dbReference type="InterPro" id="IPR022765">
    <property type="entry name" value="Dna2/Cas4_DUF83"/>
</dbReference>
<evidence type="ECO:0000256" key="5">
    <source>
        <dbReference type="ARBA" id="ARBA00023004"/>
    </source>
</evidence>
<dbReference type="EC" id="3.1.12.1" evidence="9"/>
<keyword evidence="1 9" id="KW-0540">Nuclease</keyword>
<dbReference type="Gene3D" id="3.90.320.10">
    <property type="match status" value="1"/>
</dbReference>
<evidence type="ECO:0000256" key="1">
    <source>
        <dbReference type="ARBA" id="ARBA00022722"/>
    </source>
</evidence>
<name>A0A1H0DPE7_9BACT</name>
<comment type="cofactor">
    <cofactor evidence="9">
        <name>Mg(2+)</name>
        <dbReference type="ChEBI" id="CHEBI:18420"/>
    </cofactor>
    <cofactor evidence="9">
        <name>Mn(2+)</name>
        <dbReference type="ChEBI" id="CHEBI:29035"/>
    </cofactor>
    <text evidence="9">Mg(2+) or Mn(2+) required for ssDNA cleavage activity.</text>
</comment>
<feature type="domain" description="DUF83" evidence="10">
    <location>
        <begin position="9"/>
        <end position="168"/>
    </location>
</feature>
<protein>
    <recommendedName>
        <fullName evidence="9">CRISPR-associated exonuclease Cas4</fullName>
        <ecNumber evidence="9">3.1.12.1</ecNumber>
    </recommendedName>
</protein>
<dbReference type="EMBL" id="FNIN01000005">
    <property type="protein sequence ID" value="SDN72024.1"/>
    <property type="molecule type" value="Genomic_DNA"/>
</dbReference>
<evidence type="ECO:0000256" key="2">
    <source>
        <dbReference type="ARBA" id="ARBA00022723"/>
    </source>
</evidence>
<comment type="function">
    <text evidence="9">CRISPR (clustered regularly interspaced short palindromic repeat) is an adaptive immune system that provides protection against mobile genetic elements (viruses, transposable elements and conjugative plasmids). CRISPR clusters contain sequences complementary to antecedent mobile elements and target invading nucleic acids. CRISPR clusters are transcribed and processed into CRISPR RNA (crRNA).</text>
</comment>
<accession>A0A1H0DPE7</accession>
<comment type="cofactor">
    <cofactor evidence="9">
        <name>iron-sulfur cluster</name>
        <dbReference type="ChEBI" id="CHEBI:30408"/>
    </cofactor>
</comment>
<evidence type="ECO:0000259" key="10">
    <source>
        <dbReference type="Pfam" id="PF01930"/>
    </source>
</evidence>
<dbReference type="STRING" id="206665.SAMN04488516_10599"/>
<dbReference type="RefSeq" id="WP_092065184.1">
    <property type="nucleotide sequence ID" value="NZ_FNIN01000005.1"/>
</dbReference>
<evidence type="ECO:0000256" key="9">
    <source>
        <dbReference type="RuleBase" id="RU365022"/>
    </source>
</evidence>
<dbReference type="GO" id="GO:0046872">
    <property type="term" value="F:metal ion binding"/>
    <property type="evidence" value="ECO:0007669"/>
    <property type="project" value="UniProtKB-KW"/>
</dbReference>
<keyword evidence="6 9" id="KW-0411">Iron-sulfur</keyword>
<organism evidence="11 12">
    <name type="scientific">Desulfonauticus submarinus</name>
    <dbReference type="NCBI Taxonomy" id="206665"/>
    <lineage>
        <taxon>Bacteria</taxon>
        <taxon>Pseudomonadati</taxon>
        <taxon>Thermodesulfobacteriota</taxon>
        <taxon>Desulfovibrionia</taxon>
        <taxon>Desulfovibrionales</taxon>
        <taxon>Desulfonauticaceae</taxon>
        <taxon>Desulfonauticus</taxon>
    </lineage>
</organism>
<keyword evidence="5 9" id="KW-0408">Iron</keyword>
<dbReference type="GO" id="GO:0051607">
    <property type="term" value="P:defense response to virus"/>
    <property type="evidence" value="ECO:0007669"/>
    <property type="project" value="UniProtKB-KW"/>
</dbReference>
<dbReference type="GO" id="GO:0004527">
    <property type="term" value="F:exonuclease activity"/>
    <property type="evidence" value="ECO:0007669"/>
    <property type="project" value="UniProtKB-KW"/>
</dbReference>
<keyword evidence="4 9" id="KW-0269">Exonuclease</keyword>
<evidence type="ECO:0000313" key="11">
    <source>
        <dbReference type="EMBL" id="SDN72024.1"/>
    </source>
</evidence>
<gene>
    <name evidence="11" type="ORF">SAMN04488516_10599</name>
</gene>
<dbReference type="OrthoDB" id="9794720at2"/>
<keyword evidence="7 9" id="KW-0051">Antiviral defense</keyword>
<dbReference type="InterPro" id="IPR011604">
    <property type="entry name" value="PDDEXK-like_dom_sf"/>
</dbReference>
<reference evidence="11 12" key="1">
    <citation type="submission" date="2016-10" db="EMBL/GenBank/DDBJ databases">
        <authorList>
            <person name="de Groot N.N."/>
        </authorList>
    </citation>
    <scope>NUCLEOTIDE SEQUENCE [LARGE SCALE GENOMIC DNA]</scope>
    <source>
        <strain evidence="11 12">DSM 15269</strain>
    </source>
</reference>
<sequence length="168" mass="19959">MRYFPPSIFNAYNICKRQAWLMARHLNADQYNDFLAIGRLIDETTYKREKKKIYLADLEAMLDMVSKKDGIYYIAEIKKSSKTLESGILQLKYYLYLLKLKKGIVAKGLIKIPKERISREVILTEEDEEKIYNVLLEMNKVLNFERPPKFDKILKICFKCAHLEFCWS</sequence>
<keyword evidence="3 9" id="KW-0378">Hydrolase</keyword>
<dbReference type="NCBIfam" id="TIGR00372">
    <property type="entry name" value="cas4"/>
    <property type="match status" value="1"/>
</dbReference>
<dbReference type="Pfam" id="PF01930">
    <property type="entry name" value="Cas_Cas4"/>
    <property type="match status" value="1"/>
</dbReference>
<proteinExistence type="inferred from homology"/>
<dbReference type="InterPro" id="IPR013343">
    <property type="entry name" value="CRISPR-assoc_prot_Cas4"/>
</dbReference>
<keyword evidence="2 9" id="KW-0479">Metal-binding</keyword>
<dbReference type="GO" id="GO:0051536">
    <property type="term" value="F:iron-sulfur cluster binding"/>
    <property type="evidence" value="ECO:0007669"/>
    <property type="project" value="UniProtKB-KW"/>
</dbReference>
<evidence type="ECO:0000313" key="12">
    <source>
        <dbReference type="Proteomes" id="UP000199602"/>
    </source>
</evidence>
<dbReference type="PANTHER" id="PTHR37168:SF2">
    <property type="entry name" value="CRISPR-ASSOCIATED EXONUCLEASE CAS4"/>
    <property type="match status" value="1"/>
</dbReference>
<evidence type="ECO:0000256" key="7">
    <source>
        <dbReference type="ARBA" id="ARBA00023118"/>
    </source>
</evidence>
<dbReference type="Proteomes" id="UP000199602">
    <property type="component" value="Unassembled WGS sequence"/>
</dbReference>